<dbReference type="SUPFAM" id="SSF48695">
    <property type="entry name" value="Multiheme cytochromes"/>
    <property type="match status" value="1"/>
</dbReference>
<dbReference type="Pfam" id="PF03264">
    <property type="entry name" value="Cytochrom_NNT"/>
    <property type="match status" value="1"/>
</dbReference>
<evidence type="ECO:0000313" key="3">
    <source>
        <dbReference type="Proteomes" id="UP000663929"/>
    </source>
</evidence>
<dbReference type="KEGG" id="scor:J3U87_02990"/>
<gene>
    <name evidence="2" type="ORF">J3U87_02990</name>
</gene>
<feature type="domain" description="NapC/NirT cytochrome c N-terminal" evidence="1">
    <location>
        <begin position="70"/>
        <end position="233"/>
    </location>
</feature>
<dbReference type="InterPro" id="IPR036280">
    <property type="entry name" value="Multihaem_cyt_sf"/>
</dbReference>
<evidence type="ECO:0000313" key="2">
    <source>
        <dbReference type="EMBL" id="QTD51412.1"/>
    </source>
</evidence>
<dbReference type="RefSeq" id="WP_237381539.1">
    <property type="nucleotide sequence ID" value="NZ_CP071793.1"/>
</dbReference>
<protein>
    <submittedName>
        <fullName evidence="2">NapC/NirT family cytochrome c</fullName>
    </submittedName>
</protein>
<name>A0A8A4TQP9_SULCO</name>
<dbReference type="Proteomes" id="UP000663929">
    <property type="component" value="Chromosome"/>
</dbReference>
<sequence length="581" mass="64234">MLCCVLILPLTMAQDKDEKPKTADEEHAALFLENRFPSANTCAGCHPTHYREWSVSPHAYAQISPVFNAFHGAVVALTNGTNGDFCIRCHTPVGMNLGEPVFMSNMDRHPTSREGVTCIVCHRVNKSYGKLSGRLAIVEGDLFDTVYGPTGNSNLAEVIDSGEFGVNPDRNRAGRSIHGRADKFFQLTTSGLCGTCHDVNLVNGFRLEEAFSEFKHSPAAKKGISCQDCHMGIEPGIPSGYAQGPAAIVGEKPTQTRKITNHMFIGPDHSVVHPGIFPHNPKAAELATIREWLLFDYESGWGTDEFERKQASGYEFPEKWASADDRYDARDIITANQKLLDEAHADRKKILQAAYQLGEIKIERASAKRGIVFKVQVRNATEGHGAPTGFDAERLVFLQVTVTDREGSVVFTSGDLDPNGDVRDSHSLYVHNGELPLDRYLFSLQSRFITRMLRGGDREQVLAINYSPSPLVFLRPSTTSTILTGRPGGARKHKQGIEPLGHRWAKYKVRGRDLTGKGPYKANIKFIAAMIPVNLLNEIKVVGFDYFMSARDVAEEVVKGHLVLWERDVTIDVDDVAAQVD</sequence>
<accession>A0A8A4TQP9</accession>
<dbReference type="AlphaFoldDB" id="A0A8A4TQP9"/>
<proteinExistence type="predicted"/>
<keyword evidence="3" id="KW-1185">Reference proteome</keyword>
<dbReference type="InterPro" id="IPR005126">
    <property type="entry name" value="NapC/NirT_cyt_c_N"/>
</dbReference>
<evidence type="ECO:0000259" key="1">
    <source>
        <dbReference type="Pfam" id="PF03264"/>
    </source>
</evidence>
<dbReference type="EMBL" id="CP071793">
    <property type="protein sequence ID" value="QTD51412.1"/>
    <property type="molecule type" value="Genomic_DNA"/>
</dbReference>
<dbReference type="Gene3D" id="1.10.1130.10">
    <property type="entry name" value="Flavocytochrome C3, Chain A"/>
    <property type="match status" value="1"/>
</dbReference>
<reference evidence="2" key="1">
    <citation type="submission" date="2021-03" db="EMBL/GenBank/DDBJ databases">
        <title>Acanthopleuribacteraceae sp. M133.</title>
        <authorList>
            <person name="Wang G."/>
        </authorList>
    </citation>
    <scope>NUCLEOTIDE SEQUENCE</scope>
    <source>
        <strain evidence="2">M133</strain>
    </source>
</reference>
<organism evidence="2 3">
    <name type="scientific">Sulfidibacter corallicola</name>
    <dbReference type="NCBI Taxonomy" id="2818388"/>
    <lineage>
        <taxon>Bacteria</taxon>
        <taxon>Pseudomonadati</taxon>
        <taxon>Acidobacteriota</taxon>
        <taxon>Holophagae</taxon>
        <taxon>Acanthopleuribacterales</taxon>
        <taxon>Acanthopleuribacteraceae</taxon>
        <taxon>Sulfidibacter</taxon>
    </lineage>
</organism>